<dbReference type="CDD" id="cd02094">
    <property type="entry name" value="P-type_ATPase_Cu-like"/>
    <property type="match status" value="1"/>
</dbReference>
<reference evidence="17" key="1">
    <citation type="journal article" date="2019" name="Int. J. Syst. Evol. Microbiol.">
        <title>The Global Catalogue of Microorganisms (GCM) 10K type strain sequencing project: providing services to taxonomists for standard genome sequencing and annotation.</title>
        <authorList>
            <consortium name="The Broad Institute Genomics Platform"/>
            <consortium name="The Broad Institute Genome Sequencing Center for Infectious Disease"/>
            <person name="Wu L."/>
            <person name="Ma J."/>
        </authorList>
    </citation>
    <scope>NUCLEOTIDE SEQUENCE [LARGE SCALE GENOMIC DNA]</scope>
    <source>
        <strain evidence="17">CCUG 46385</strain>
    </source>
</reference>
<dbReference type="PRINTS" id="PR00943">
    <property type="entry name" value="CUATPASE"/>
</dbReference>
<dbReference type="PROSITE" id="PS50846">
    <property type="entry name" value="HMA_2"/>
    <property type="match status" value="1"/>
</dbReference>
<dbReference type="Pfam" id="PF00702">
    <property type="entry name" value="Hydrolase"/>
    <property type="match status" value="1"/>
</dbReference>
<dbReference type="InterPro" id="IPR027256">
    <property type="entry name" value="P-typ_ATPase_IB"/>
</dbReference>
<dbReference type="InterPro" id="IPR044492">
    <property type="entry name" value="P_typ_ATPase_HD_dom"/>
</dbReference>
<evidence type="ECO:0000256" key="9">
    <source>
        <dbReference type="ARBA" id="ARBA00022967"/>
    </source>
</evidence>
<feature type="domain" description="HMA" evidence="15">
    <location>
        <begin position="4"/>
        <end position="70"/>
    </location>
</feature>
<dbReference type="InterPro" id="IPR023298">
    <property type="entry name" value="ATPase_P-typ_TM_dom_sf"/>
</dbReference>
<dbReference type="Pfam" id="PF00403">
    <property type="entry name" value="HMA"/>
    <property type="match status" value="1"/>
</dbReference>
<dbReference type="PROSITE" id="PS01047">
    <property type="entry name" value="HMA_1"/>
    <property type="match status" value="1"/>
</dbReference>
<dbReference type="InterPro" id="IPR023214">
    <property type="entry name" value="HAD_sf"/>
</dbReference>
<evidence type="ECO:0000256" key="8">
    <source>
        <dbReference type="ARBA" id="ARBA00022840"/>
    </source>
</evidence>
<dbReference type="Gene3D" id="2.70.150.10">
    <property type="entry name" value="Calcium-transporting ATPase, cytoplasmic transduction domain A"/>
    <property type="match status" value="1"/>
</dbReference>
<feature type="transmembrane region" description="Helical" evidence="14">
    <location>
        <begin position="96"/>
        <end position="114"/>
    </location>
</feature>
<dbReference type="InterPro" id="IPR001757">
    <property type="entry name" value="P_typ_ATPase"/>
</dbReference>
<dbReference type="InterPro" id="IPR023299">
    <property type="entry name" value="ATPase_P-typ_cyto_dom_N"/>
</dbReference>
<dbReference type="Proteomes" id="UP001595916">
    <property type="component" value="Unassembled WGS sequence"/>
</dbReference>
<evidence type="ECO:0000256" key="11">
    <source>
        <dbReference type="ARBA" id="ARBA00023008"/>
    </source>
</evidence>
<dbReference type="PRINTS" id="PR00119">
    <property type="entry name" value="CATATPASE"/>
</dbReference>
<dbReference type="SFLD" id="SFLDS00003">
    <property type="entry name" value="Haloacid_Dehalogenase"/>
    <property type="match status" value="1"/>
</dbReference>
<dbReference type="InterPro" id="IPR008250">
    <property type="entry name" value="ATPase_P-typ_transduc_dom_A_sf"/>
</dbReference>
<dbReference type="PANTHER" id="PTHR43520">
    <property type="entry name" value="ATP7, ISOFORM B"/>
    <property type="match status" value="1"/>
</dbReference>
<dbReference type="InterPro" id="IPR018303">
    <property type="entry name" value="ATPase_P-typ_P_site"/>
</dbReference>
<evidence type="ECO:0000256" key="5">
    <source>
        <dbReference type="ARBA" id="ARBA00022723"/>
    </source>
</evidence>
<name>A0ABV9QGV1_9FIRM</name>
<dbReference type="InterPro" id="IPR006121">
    <property type="entry name" value="HMA_dom"/>
</dbReference>
<feature type="transmembrane region" description="Helical" evidence="14">
    <location>
        <begin position="381"/>
        <end position="401"/>
    </location>
</feature>
<dbReference type="EC" id="7.2.2.8" evidence="3"/>
<evidence type="ECO:0000256" key="4">
    <source>
        <dbReference type="ARBA" id="ARBA00022692"/>
    </source>
</evidence>
<dbReference type="InterPro" id="IPR036163">
    <property type="entry name" value="HMA_dom_sf"/>
</dbReference>
<proteinExistence type="inferred from homology"/>
<organism evidence="16 17">
    <name type="scientific">Filifactor villosus</name>
    <dbReference type="NCBI Taxonomy" id="29374"/>
    <lineage>
        <taxon>Bacteria</taxon>
        <taxon>Bacillati</taxon>
        <taxon>Bacillota</taxon>
        <taxon>Clostridia</taxon>
        <taxon>Peptostreptococcales</taxon>
        <taxon>Filifactoraceae</taxon>
        <taxon>Filifactor</taxon>
    </lineage>
</organism>
<evidence type="ECO:0000256" key="12">
    <source>
        <dbReference type="ARBA" id="ARBA00023136"/>
    </source>
</evidence>
<dbReference type="Pfam" id="PF00122">
    <property type="entry name" value="E1-E2_ATPase"/>
    <property type="match status" value="1"/>
</dbReference>
<evidence type="ECO:0000256" key="6">
    <source>
        <dbReference type="ARBA" id="ARBA00022741"/>
    </source>
</evidence>
<comment type="similarity">
    <text evidence="2 14">Belongs to the cation transport ATPase (P-type) (TC 3.A.3) family. Type IB subfamily.</text>
</comment>
<feature type="transmembrane region" description="Helical" evidence="14">
    <location>
        <begin position="194"/>
        <end position="212"/>
    </location>
</feature>
<dbReference type="Gene3D" id="3.40.1110.10">
    <property type="entry name" value="Calcium-transporting ATPase, cytoplasmic domain N"/>
    <property type="match status" value="1"/>
</dbReference>
<keyword evidence="9" id="KW-1278">Translocase</keyword>
<dbReference type="NCBIfam" id="TIGR01525">
    <property type="entry name" value="ATPase-IB_hvy"/>
    <property type="match status" value="1"/>
</dbReference>
<keyword evidence="7" id="KW-0406">Ion transport</keyword>
<dbReference type="SUPFAM" id="SSF81653">
    <property type="entry name" value="Calcium ATPase, transduction domain A"/>
    <property type="match status" value="1"/>
</dbReference>
<keyword evidence="17" id="KW-1185">Reference proteome</keyword>
<dbReference type="SUPFAM" id="SSF56784">
    <property type="entry name" value="HAD-like"/>
    <property type="match status" value="1"/>
</dbReference>
<dbReference type="InterPro" id="IPR059000">
    <property type="entry name" value="ATPase_P-type_domA"/>
</dbReference>
<gene>
    <name evidence="16" type="ORF">ACFO4R_02080</name>
</gene>
<feature type="transmembrane region" description="Helical" evidence="14">
    <location>
        <begin position="164"/>
        <end position="182"/>
    </location>
</feature>
<evidence type="ECO:0000256" key="2">
    <source>
        <dbReference type="ARBA" id="ARBA00006024"/>
    </source>
</evidence>
<keyword evidence="8 14" id="KW-0067">ATP-binding</keyword>
<feature type="transmembrane region" description="Helical" evidence="14">
    <location>
        <begin position="120"/>
        <end position="143"/>
    </location>
</feature>
<dbReference type="Gene3D" id="3.30.70.100">
    <property type="match status" value="1"/>
</dbReference>
<evidence type="ECO:0000256" key="10">
    <source>
        <dbReference type="ARBA" id="ARBA00022989"/>
    </source>
</evidence>
<dbReference type="CDD" id="cd00371">
    <property type="entry name" value="HMA"/>
    <property type="match status" value="1"/>
</dbReference>
<dbReference type="InterPro" id="IPR017969">
    <property type="entry name" value="Heavy-metal-associated_CS"/>
</dbReference>
<dbReference type="Gene3D" id="3.40.50.1000">
    <property type="entry name" value="HAD superfamily/HAD-like"/>
    <property type="match status" value="1"/>
</dbReference>
<keyword evidence="4 14" id="KW-0812">Transmembrane</keyword>
<feature type="transmembrane region" description="Helical" evidence="14">
    <location>
        <begin position="349"/>
        <end position="369"/>
    </location>
</feature>
<dbReference type="NCBIfam" id="TIGR01494">
    <property type="entry name" value="ATPase_P-type"/>
    <property type="match status" value="1"/>
</dbReference>
<dbReference type="PROSITE" id="PS00154">
    <property type="entry name" value="ATPASE_E1_E2"/>
    <property type="match status" value="1"/>
</dbReference>
<dbReference type="InterPro" id="IPR036412">
    <property type="entry name" value="HAD-like_sf"/>
</dbReference>
<evidence type="ECO:0000256" key="7">
    <source>
        <dbReference type="ARBA" id="ARBA00022796"/>
    </source>
</evidence>
<keyword evidence="5 14" id="KW-0479">Metal-binding</keyword>
<dbReference type="PANTHER" id="PTHR43520:SF8">
    <property type="entry name" value="P-TYPE CU(+) TRANSPORTER"/>
    <property type="match status" value="1"/>
</dbReference>
<comment type="caution">
    <text evidence="16">The sequence shown here is derived from an EMBL/GenBank/DDBJ whole genome shotgun (WGS) entry which is preliminary data.</text>
</comment>
<keyword evidence="12 14" id="KW-0472">Membrane</keyword>
<dbReference type="SUPFAM" id="SSF55008">
    <property type="entry name" value="HMA, heavy metal-associated domain"/>
    <property type="match status" value="1"/>
</dbReference>
<evidence type="ECO:0000256" key="14">
    <source>
        <dbReference type="RuleBase" id="RU362081"/>
    </source>
</evidence>
<keyword evidence="7" id="KW-0187">Copper transport</keyword>
<keyword evidence="11" id="KW-0186">Copper</keyword>
<feature type="transmembrane region" description="Helical" evidence="14">
    <location>
        <begin position="688"/>
        <end position="705"/>
    </location>
</feature>
<evidence type="ECO:0000313" key="17">
    <source>
        <dbReference type="Proteomes" id="UP001595916"/>
    </source>
</evidence>
<dbReference type="NCBIfam" id="TIGR01511">
    <property type="entry name" value="ATPase-IB1_Cu"/>
    <property type="match status" value="1"/>
</dbReference>
<sequence>MKDKAMEFDVIGMHCAACAARIENRLSKEEGVQLATVNLALETSRVVIEEDKISAQRVMEIVKQMGFEFVEKEEGGSETNLEEYKDDLIRQQEKKFVISLILSIPLMWTMVTHFSFTSFLWIPSIFLNPLFQWLLATPIQFIIGRQFYEGAYLSLKNKSSNMDVLVALGTSAAYFYSVYLTIQYYRHVIHHPHLYFETSAMLITLILLGKLLEQKAKGRTSEAIKKLAGLQMRVAVVERDAQICEIDIDDVRVGDIVHIKPGEKVPLDGVVVFGSSSIDESMLSGEPLPVDKKTGDRVIGATINLNGFLKVEVDREQKDTVLSQIIEMVKQAQNSKAPIQRVADKISSYFVPFVVAVSVITFLVWYFIADFGNFARALENMIAVLVIACPCSLGLATPTAIMAGSGRAAEYGVLFKGGEHLENAHRADTVVLDKTGTITKGKPELTDIVIDGMEEDELLRLVFNSEKMSEHPLAHAVVKGLLEKGEIETVEPGFFENRTGRGIVAEVEGRRVVIGNRRLMQEEEIELPQNHGIEEFEKQGKTVMMAAVDRGVHAVIAVADTLKETSVSGVNKLKDMGIEVVMMTGDNEGTAKLIGKQVGIDKVFAEMTPEKKAEEVQKLRAQNRKVAMVGDGINDAPSLAVADVSMAIGTGTDIAMETADITLMRGDLESIYDALQMSRLTMRIIKQNLFWALGYNVIGIPIAAFGFLAPWVAGAAMAFSSVSVVTNSLRLQRKQL</sequence>
<keyword evidence="10 14" id="KW-1133">Transmembrane helix</keyword>
<dbReference type="EMBL" id="JBHSHL010000007">
    <property type="protein sequence ID" value="MFC4803860.1"/>
    <property type="molecule type" value="Genomic_DNA"/>
</dbReference>
<dbReference type="SFLD" id="SFLDF00027">
    <property type="entry name" value="p-type_atpase"/>
    <property type="match status" value="1"/>
</dbReference>
<comment type="catalytic activity">
    <reaction evidence="13">
        <text>Cu(+)(in) + ATP + H2O = Cu(+)(out) + ADP + phosphate + H(+)</text>
        <dbReference type="Rhea" id="RHEA:25792"/>
        <dbReference type="ChEBI" id="CHEBI:15377"/>
        <dbReference type="ChEBI" id="CHEBI:15378"/>
        <dbReference type="ChEBI" id="CHEBI:30616"/>
        <dbReference type="ChEBI" id="CHEBI:43474"/>
        <dbReference type="ChEBI" id="CHEBI:49552"/>
        <dbReference type="ChEBI" id="CHEBI:456216"/>
        <dbReference type="EC" id="7.2.2.8"/>
    </reaction>
</comment>
<accession>A0ABV9QGV1</accession>
<dbReference type="SFLD" id="SFLDG00002">
    <property type="entry name" value="C1.7:_P-type_atpase_like"/>
    <property type="match status" value="1"/>
</dbReference>
<comment type="subcellular location">
    <subcellularLocation>
        <location evidence="14">Cell membrane</location>
    </subcellularLocation>
    <subcellularLocation>
        <location evidence="1">Endomembrane system</location>
        <topology evidence="1">Multi-pass membrane protein</topology>
    </subcellularLocation>
</comment>
<evidence type="ECO:0000259" key="15">
    <source>
        <dbReference type="PROSITE" id="PS50846"/>
    </source>
</evidence>
<dbReference type="RefSeq" id="WP_379787326.1">
    <property type="nucleotide sequence ID" value="NZ_JBHSHL010000007.1"/>
</dbReference>
<keyword evidence="6 14" id="KW-0547">Nucleotide-binding</keyword>
<keyword evidence="14" id="KW-1003">Cell membrane</keyword>
<evidence type="ECO:0000256" key="3">
    <source>
        <dbReference type="ARBA" id="ARBA00012517"/>
    </source>
</evidence>
<protein>
    <recommendedName>
        <fullName evidence="3">P-type Cu(+) transporter</fullName>
        <ecNumber evidence="3">7.2.2.8</ecNumber>
    </recommendedName>
</protein>
<keyword evidence="7" id="KW-0813">Transport</keyword>
<evidence type="ECO:0000256" key="13">
    <source>
        <dbReference type="ARBA" id="ARBA00049289"/>
    </source>
</evidence>
<evidence type="ECO:0000313" key="16">
    <source>
        <dbReference type="EMBL" id="MFC4803860.1"/>
    </source>
</evidence>
<dbReference type="SUPFAM" id="SSF81665">
    <property type="entry name" value="Calcium ATPase, transmembrane domain M"/>
    <property type="match status" value="1"/>
</dbReference>
<evidence type="ECO:0000256" key="1">
    <source>
        <dbReference type="ARBA" id="ARBA00004127"/>
    </source>
</evidence>